<evidence type="ECO:0000256" key="5">
    <source>
        <dbReference type="ARBA" id="ARBA00023150"/>
    </source>
</evidence>
<accession>L1MLD1</accession>
<dbReference type="SUPFAM" id="SSF63882">
    <property type="entry name" value="MoeA N-terminal region -like"/>
    <property type="match status" value="1"/>
</dbReference>
<evidence type="ECO:0000259" key="8">
    <source>
        <dbReference type="SMART" id="SM00852"/>
    </source>
</evidence>
<keyword evidence="7" id="KW-0460">Magnesium</keyword>
<evidence type="ECO:0000256" key="7">
    <source>
        <dbReference type="RuleBase" id="RU365090"/>
    </source>
</evidence>
<dbReference type="Gene3D" id="3.90.105.10">
    <property type="entry name" value="Molybdopterin biosynthesis moea protein, domain 2"/>
    <property type="match status" value="1"/>
</dbReference>
<dbReference type="PANTHER" id="PTHR10192">
    <property type="entry name" value="MOLYBDOPTERIN BIOSYNTHESIS PROTEIN"/>
    <property type="match status" value="1"/>
</dbReference>
<dbReference type="Gene3D" id="2.170.190.11">
    <property type="entry name" value="Molybdopterin biosynthesis moea protein, domain 3"/>
    <property type="match status" value="1"/>
</dbReference>
<dbReference type="InterPro" id="IPR005110">
    <property type="entry name" value="MoeA_linker/N"/>
</dbReference>
<proteinExistence type="inferred from homology"/>
<dbReference type="PANTHER" id="PTHR10192:SF5">
    <property type="entry name" value="GEPHYRIN"/>
    <property type="match status" value="1"/>
</dbReference>
<gene>
    <name evidence="9" type="ORF">HMPREF9997_00368</name>
</gene>
<dbReference type="GO" id="GO:0005829">
    <property type="term" value="C:cytosol"/>
    <property type="evidence" value="ECO:0007669"/>
    <property type="project" value="TreeGrafter"/>
</dbReference>
<comment type="similarity">
    <text evidence="3 7">Belongs to the MoeA family.</text>
</comment>
<dbReference type="PATRIC" id="fig|1035195.3.peg.337"/>
<comment type="catalytic activity">
    <reaction evidence="6">
        <text>adenylyl-molybdopterin + molybdate = Mo-molybdopterin + AMP + H(+)</text>
        <dbReference type="Rhea" id="RHEA:35047"/>
        <dbReference type="ChEBI" id="CHEBI:15378"/>
        <dbReference type="ChEBI" id="CHEBI:36264"/>
        <dbReference type="ChEBI" id="CHEBI:62727"/>
        <dbReference type="ChEBI" id="CHEBI:71302"/>
        <dbReference type="ChEBI" id="CHEBI:456215"/>
        <dbReference type="EC" id="2.10.1.1"/>
    </reaction>
</comment>
<evidence type="ECO:0000256" key="3">
    <source>
        <dbReference type="ARBA" id="ARBA00010763"/>
    </source>
</evidence>
<sequence>MTGAPVPEDPDTKDDELYVIPIENTDARNDVMPTTVTVKDYNPHRAHIRYRGEHVQPGDVVTHAGTRIDAGVIATLISAGVEQVELYPRPTVCVITSGDEVGDARNAWGIPNSNGPMLVAAAHASGAVPTHRHVRDDAAAVHAAIDTAASEFDLVVTVGGVSAGAYDVVRAVGGTADMWFGPVDIQPGKPQGLGTWNGTPVMCLPGNPVAAYVSFFLFVVPVLHTLAGMPAPHSVWDRPHVSAFVSDDFPQPGPRTRFIPVQLTWGEHGATATLPHGGTGSHMVATLAGVHGLAVLPAESEPHDPTSVAVLFV</sequence>
<dbReference type="GO" id="GO:0006777">
    <property type="term" value="P:Mo-molybdopterin cofactor biosynthetic process"/>
    <property type="evidence" value="ECO:0007669"/>
    <property type="project" value="UniProtKB-UniRule"/>
</dbReference>
<dbReference type="Gene3D" id="2.40.340.10">
    <property type="entry name" value="MoeA, C-terminal, domain IV"/>
    <property type="match status" value="1"/>
</dbReference>
<evidence type="ECO:0000256" key="2">
    <source>
        <dbReference type="ARBA" id="ARBA00005046"/>
    </source>
</evidence>
<evidence type="ECO:0000313" key="10">
    <source>
        <dbReference type="Proteomes" id="UP000010445"/>
    </source>
</evidence>
<dbReference type="eggNOG" id="COG0303">
    <property type="taxonomic scope" value="Bacteria"/>
</dbReference>
<dbReference type="HOGENOM" id="CLU_010186_7_0_11"/>
<evidence type="ECO:0000256" key="6">
    <source>
        <dbReference type="ARBA" id="ARBA00047317"/>
    </source>
</evidence>
<dbReference type="GO" id="GO:0046872">
    <property type="term" value="F:metal ion binding"/>
    <property type="evidence" value="ECO:0007669"/>
    <property type="project" value="UniProtKB-UniRule"/>
</dbReference>
<keyword evidence="10" id="KW-1185">Reference proteome</keyword>
<dbReference type="SUPFAM" id="SSF63867">
    <property type="entry name" value="MoeA C-terminal domain-like"/>
    <property type="match status" value="1"/>
</dbReference>
<comment type="pathway">
    <text evidence="2 7">Cofactor biosynthesis; molybdopterin biosynthesis.</text>
</comment>
<dbReference type="EMBL" id="AMEM01000007">
    <property type="protein sequence ID" value="EKX92083.1"/>
    <property type="molecule type" value="Genomic_DNA"/>
</dbReference>
<keyword evidence="7" id="KW-0479">Metal-binding</keyword>
<dbReference type="Pfam" id="PF03454">
    <property type="entry name" value="MoeA_C"/>
    <property type="match status" value="1"/>
</dbReference>
<dbReference type="InterPro" id="IPR036135">
    <property type="entry name" value="MoeA_linker/N_sf"/>
</dbReference>
<dbReference type="STRING" id="1035195.HMPREF9997_00368"/>
<dbReference type="GO" id="GO:0061599">
    <property type="term" value="F:molybdopterin molybdotransferase activity"/>
    <property type="evidence" value="ECO:0007669"/>
    <property type="project" value="UniProtKB-UniRule"/>
</dbReference>
<name>L1MLD1_9CORY</name>
<keyword evidence="5 7" id="KW-0501">Molybdenum cofactor biosynthesis</keyword>
<dbReference type="AlphaFoldDB" id="L1MLD1"/>
<dbReference type="UniPathway" id="UPA00344"/>
<dbReference type="EC" id="2.10.1.1" evidence="7"/>
<reference evidence="9 10" key="1">
    <citation type="submission" date="2012-05" db="EMBL/GenBank/DDBJ databases">
        <authorList>
            <person name="Weinstock G."/>
            <person name="Sodergren E."/>
            <person name="Lobos E.A."/>
            <person name="Fulton L."/>
            <person name="Fulton R."/>
            <person name="Courtney L."/>
            <person name="Fronick C."/>
            <person name="O'Laughlin M."/>
            <person name="Godfrey J."/>
            <person name="Wilson R.M."/>
            <person name="Miner T."/>
            <person name="Farmer C."/>
            <person name="Delehaunty K."/>
            <person name="Cordes M."/>
            <person name="Minx P."/>
            <person name="Tomlinson C."/>
            <person name="Chen J."/>
            <person name="Wollam A."/>
            <person name="Pepin K.H."/>
            <person name="Bhonagiri V."/>
            <person name="Zhang X."/>
            <person name="Suruliraj S."/>
            <person name="Warren W."/>
            <person name="Mitreva M."/>
            <person name="Mardis E.R."/>
            <person name="Wilson R.K."/>
        </authorList>
    </citation>
    <scope>NUCLEOTIDE SEQUENCE [LARGE SCALE GENOMIC DNA]</scope>
    <source>
        <strain evidence="9 10">F0235</strain>
    </source>
</reference>
<dbReference type="InterPro" id="IPR038987">
    <property type="entry name" value="MoeA-like"/>
</dbReference>
<dbReference type="SUPFAM" id="SSF53218">
    <property type="entry name" value="Molybdenum cofactor biosynthesis proteins"/>
    <property type="match status" value="1"/>
</dbReference>
<dbReference type="InterPro" id="IPR036425">
    <property type="entry name" value="MoaB/Mog-like_dom_sf"/>
</dbReference>
<dbReference type="InterPro" id="IPR001453">
    <property type="entry name" value="MoaB/Mog_dom"/>
</dbReference>
<comment type="cofactor">
    <cofactor evidence="7">
        <name>Mg(2+)</name>
        <dbReference type="ChEBI" id="CHEBI:18420"/>
    </cofactor>
</comment>
<dbReference type="CDD" id="cd00887">
    <property type="entry name" value="MoeA"/>
    <property type="match status" value="1"/>
</dbReference>
<keyword evidence="4 7" id="KW-0500">Molybdenum</keyword>
<dbReference type="InterPro" id="IPR036688">
    <property type="entry name" value="MoeA_C_domain_IV_sf"/>
</dbReference>
<comment type="function">
    <text evidence="1 7">Catalyzes the insertion of molybdate into adenylated molybdopterin with the concomitant release of AMP.</text>
</comment>
<dbReference type="Gene3D" id="3.40.980.10">
    <property type="entry name" value="MoaB/Mog-like domain"/>
    <property type="match status" value="1"/>
</dbReference>
<dbReference type="Pfam" id="PF00994">
    <property type="entry name" value="MoCF_biosynth"/>
    <property type="match status" value="1"/>
</dbReference>
<dbReference type="Proteomes" id="UP000010445">
    <property type="component" value="Unassembled WGS sequence"/>
</dbReference>
<organism evidence="9 10">
    <name type="scientific">Corynebacterium durum F0235</name>
    <dbReference type="NCBI Taxonomy" id="1035195"/>
    <lineage>
        <taxon>Bacteria</taxon>
        <taxon>Bacillati</taxon>
        <taxon>Actinomycetota</taxon>
        <taxon>Actinomycetes</taxon>
        <taxon>Mycobacteriales</taxon>
        <taxon>Corynebacteriaceae</taxon>
        <taxon>Corynebacterium</taxon>
    </lineage>
</organism>
<evidence type="ECO:0000256" key="4">
    <source>
        <dbReference type="ARBA" id="ARBA00022505"/>
    </source>
</evidence>
<feature type="domain" description="MoaB/Mog" evidence="8">
    <location>
        <begin position="93"/>
        <end position="225"/>
    </location>
</feature>
<comment type="caution">
    <text evidence="9">The sequence shown here is derived from an EMBL/GenBank/DDBJ whole genome shotgun (WGS) entry which is preliminary data.</text>
</comment>
<keyword evidence="7" id="KW-0808">Transferase</keyword>
<dbReference type="InterPro" id="IPR005111">
    <property type="entry name" value="MoeA_C_domain_IV"/>
</dbReference>
<evidence type="ECO:0000256" key="1">
    <source>
        <dbReference type="ARBA" id="ARBA00002901"/>
    </source>
</evidence>
<protein>
    <recommendedName>
        <fullName evidence="7">Molybdopterin molybdenumtransferase</fullName>
        <ecNumber evidence="7">2.10.1.1</ecNumber>
    </recommendedName>
</protein>
<dbReference type="SMART" id="SM00852">
    <property type="entry name" value="MoCF_biosynth"/>
    <property type="match status" value="1"/>
</dbReference>
<evidence type="ECO:0000313" key="9">
    <source>
        <dbReference type="EMBL" id="EKX92083.1"/>
    </source>
</evidence>
<dbReference type="Pfam" id="PF03453">
    <property type="entry name" value="MoeA_N"/>
    <property type="match status" value="1"/>
</dbReference>